<comment type="caution">
    <text evidence="2">The sequence shown here is derived from an EMBL/GenBank/DDBJ whole genome shotgun (WGS) entry which is preliminary data.</text>
</comment>
<reference evidence="2 3" key="1">
    <citation type="submission" date="2015-12" db="EMBL/GenBank/DDBJ databases">
        <title>Draft genome sequence of Moniliophthora roreri, the causal agent of frosty pod rot of cacao.</title>
        <authorList>
            <person name="Aime M.C."/>
            <person name="Diaz-Valderrama J.R."/>
            <person name="Kijpornyongpan T."/>
            <person name="Phillips-Mora W."/>
        </authorList>
    </citation>
    <scope>NUCLEOTIDE SEQUENCE [LARGE SCALE GENOMIC DNA]</scope>
    <source>
        <strain evidence="2 3">MCA 2952</strain>
    </source>
</reference>
<dbReference type="eggNOG" id="ENOG502SYA8">
    <property type="taxonomic scope" value="Eukaryota"/>
</dbReference>
<gene>
    <name evidence="2" type="ORF">WG66_4965</name>
</gene>
<proteinExistence type="predicted"/>
<organism evidence="2 3">
    <name type="scientific">Moniliophthora roreri</name>
    <name type="common">Frosty pod rot fungus</name>
    <name type="synonym">Monilia roreri</name>
    <dbReference type="NCBI Taxonomy" id="221103"/>
    <lineage>
        <taxon>Eukaryota</taxon>
        <taxon>Fungi</taxon>
        <taxon>Dikarya</taxon>
        <taxon>Basidiomycota</taxon>
        <taxon>Agaricomycotina</taxon>
        <taxon>Agaricomycetes</taxon>
        <taxon>Agaricomycetidae</taxon>
        <taxon>Agaricales</taxon>
        <taxon>Marasmiineae</taxon>
        <taxon>Marasmiaceae</taxon>
        <taxon>Moniliophthora</taxon>
    </lineage>
</organism>
<evidence type="ECO:0000313" key="2">
    <source>
        <dbReference type="EMBL" id="KTB42461.1"/>
    </source>
</evidence>
<dbReference type="EMBL" id="LATX01001333">
    <property type="protein sequence ID" value="KTB42461.1"/>
    <property type="molecule type" value="Genomic_DNA"/>
</dbReference>
<dbReference type="Proteomes" id="UP000054988">
    <property type="component" value="Unassembled WGS sequence"/>
</dbReference>
<dbReference type="AlphaFoldDB" id="A0A0W0G1K3"/>
<protein>
    <recommendedName>
        <fullName evidence="1">F-box domain-containing protein</fullName>
    </recommendedName>
</protein>
<evidence type="ECO:0000313" key="3">
    <source>
        <dbReference type="Proteomes" id="UP000054988"/>
    </source>
</evidence>
<name>A0A0W0G1K3_MONRR</name>
<dbReference type="InterPro" id="IPR001810">
    <property type="entry name" value="F-box_dom"/>
</dbReference>
<feature type="domain" description="F-box" evidence="1">
    <location>
        <begin position="86"/>
        <end position="144"/>
    </location>
</feature>
<dbReference type="PROSITE" id="PS50181">
    <property type="entry name" value="FBOX"/>
    <property type="match status" value="1"/>
</dbReference>
<evidence type="ECO:0000259" key="1">
    <source>
        <dbReference type="PROSITE" id="PS50181"/>
    </source>
</evidence>
<accession>A0A0W0G1K3</accession>
<sequence>MTLETVQDPVALSEVARYLHDYLDPNAQNIELPAVDFDHISDAMKQITVDVERIHVHADTYEEAALTARKKALHMQSILNSYRNLSTPLVRMPTEILTLLFESCVRSDTGGDSLSHEAMPFVLSHVCRRWRMIVNSMPSLWQTIRLHNQKTVAHNRCLPSLSILRLWLDRSEPLPISCLAILDAPDLCEYNLKTLNLLIQHSQRWFAVHFSFGNQGGLYHHLCSIPPLLPLLRHFRVEVDIRIGSHLVLATWTAPNLKEATLLVQSTSSTATTVRLPWSQLEGLVWFPNTPRSFLDISSALLRLRRCCIQISRHVDIDSLHQSTLPHLHQFEISGPYRSIIEILCCVSLPALEILDVDPDEQIGPVADQLLSAIARLQLRSPCDIRYFSAPFSLFSSPNSPALVSNIDTIQELRISISTEEENDISITNLMGPNTLRNLKVLHLLFREPPEEDVTLLDKILELVAFRRQRKPSSGLCLDKLSLDVIRTSEVPDIHISIQSKAFQKLFKLQREGLSLLGSAMNEEWHSFFGDTRWSNEDLQRAAQYWERFGYSDWLFEQEIDDYITRRDIS</sequence>